<evidence type="ECO:0000259" key="1">
    <source>
        <dbReference type="Pfam" id="PF14498"/>
    </source>
</evidence>
<feature type="domain" description="Glycosyl hydrolase family 95 N-terminal" evidence="1">
    <location>
        <begin position="9"/>
        <end position="247"/>
    </location>
</feature>
<dbReference type="RefSeq" id="WP_087918016.1">
    <property type="nucleotide sequence ID" value="NZ_CP021780.1"/>
</dbReference>
<organism evidence="4 5">
    <name type="scientific">Paenibacillus donghaensis</name>
    <dbReference type="NCBI Taxonomy" id="414771"/>
    <lineage>
        <taxon>Bacteria</taxon>
        <taxon>Bacillati</taxon>
        <taxon>Bacillota</taxon>
        <taxon>Bacilli</taxon>
        <taxon>Bacillales</taxon>
        <taxon>Paenibacillaceae</taxon>
        <taxon>Paenibacillus</taxon>
    </lineage>
</organism>
<dbReference type="InterPro" id="IPR012341">
    <property type="entry name" value="6hp_glycosidase-like_sf"/>
</dbReference>
<feature type="domain" description="Alpha fucosidase A-like C-terminal" evidence="2">
    <location>
        <begin position="672"/>
        <end position="732"/>
    </location>
</feature>
<dbReference type="SUPFAM" id="SSF48208">
    <property type="entry name" value="Six-hairpin glycosidases"/>
    <property type="match status" value="1"/>
</dbReference>
<evidence type="ECO:0000313" key="5">
    <source>
        <dbReference type="Proteomes" id="UP000249890"/>
    </source>
</evidence>
<dbReference type="GO" id="GO:0005975">
    <property type="term" value="P:carbohydrate metabolic process"/>
    <property type="evidence" value="ECO:0007669"/>
    <property type="project" value="InterPro"/>
</dbReference>
<accession>A0A2Z2KL22</accession>
<dbReference type="AlphaFoldDB" id="A0A2Z2KL22"/>
<dbReference type="PANTHER" id="PTHR31084:SF0">
    <property type="entry name" value="ALPHA-L-FUCOSIDASE 2"/>
    <property type="match status" value="1"/>
</dbReference>
<dbReference type="InterPro" id="IPR054363">
    <property type="entry name" value="GH95_cat"/>
</dbReference>
<dbReference type="InterPro" id="IPR016518">
    <property type="entry name" value="Alpha-L-fucosidase"/>
</dbReference>
<dbReference type="Pfam" id="PF21307">
    <property type="entry name" value="Glyco_hydro_95_C"/>
    <property type="match status" value="1"/>
</dbReference>
<dbReference type="Gene3D" id="1.50.10.10">
    <property type="match status" value="1"/>
</dbReference>
<dbReference type="OrthoDB" id="9802600at2"/>
<dbReference type="Pfam" id="PF22124">
    <property type="entry name" value="Glyco_hydro_95_cat"/>
    <property type="match status" value="1"/>
</dbReference>
<dbReference type="PIRSF" id="PIRSF007663">
    <property type="entry name" value="UCP007663"/>
    <property type="match status" value="1"/>
</dbReference>
<dbReference type="Pfam" id="PF14498">
    <property type="entry name" value="Glyco_hyd_65N_2"/>
    <property type="match status" value="1"/>
</dbReference>
<sequence length="764" mass="84918">MTNQFDEKLWYRKPAEEWNEALPLGNGRLGAMVFGKNGTEHIQINEDSLWYGGPRSRYNPDAAAALPQIRELVFAGKVREAQRLAVLAMTSIPETQRHYLPLCDLMLTFLNEDGGDKVQNYKRELDLQNAVVRVSYSFGGIHYRRELLASYPDNVLVIRLTADRPHSISMTGCLTRAKGRYAERVRTIGLDRLVLSGNAGGEGGMSYSAVIKCTIIGGSQQIIGEHLVVEQADEVVMYLAGATSFRHADPEQYTLETVEAAALKGFKAIQADHEDDYRSLYERVGITLGGDDPEAGVYDTLERLQRIRTGVDDPGFCSLYFQFGRYLLIASSRPGSLPANLQGIWNDQFLPRWDSKYTININLQMNYWLAETCNLSELHEPLFELIERLKKSGQYTAKVMYGCRGAAAHHNTDIWADSAPQDAWVPATYWPLGLAWLSLHLWEHFEFTCDQAFLTRHYDTLKEASLFVLDFLTESPEGELVTCPSVSPENTYLLPDGQPGIFSYGSTMDNQIIRALFRACIQAAAILGIDDNWGQELEAALERLPANKLGRSGGIREWVHDYEEFEPGHRHISHLFALHPGNEITVSETPELAAAARVTLEQRLKNGGGHTGWSRAWIINFWARLQDGEQAGQHLQALLGQSTLPNLFDNHPPFQIDGNFGGTAGIAEMLLQSSSGELRLLPALPPKWTEGQITGLKARGGYSVDIRWSDGCLQEARITAEHSGICCVSTLAAGISDSCELEVVSGHSYHLILQSGQLIVSSSD</sequence>
<reference evidence="4 5" key="1">
    <citation type="submission" date="2017-06" db="EMBL/GenBank/DDBJ databases">
        <title>Complete genome sequence of Paenibacillus donghaensis KCTC 13049T isolated from East Sea sediment, South Korea.</title>
        <authorList>
            <person name="Jung B.K."/>
            <person name="Hong S.-J."/>
            <person name="Shin J.-H."/>
        </authorList>
    </citation>
    <scope>NUCLEOTIDE SEQUENCE [LARGE SCALE GENOMIC DNA]</scope>
    <source>
        <strain evidence="4 5">KCTC 13049</strain>
    </source>
</reference>
<dbReference type="GO" id="GO:0004560">
    <property type="term" value="F:alpha-L-fucosidase activity"/>
    <property type="evidence" value="ECO:0007669"/>
    <property type="project" value="InterPro"/>
</dbReference>
<dbReference type="InterPro" id="IPR008928">
    <property type="entry name" value="6-hairpin_glycosidase_sf"/>
</dbReference>
<feature type="domain" description="Glycosyl hydrolase family 95 catalytic" evidence="3">
    <location>
        <begin position="266"/>
        <end position="670"/>
    </location>
</feature>
<evidence type="ECO:0000259" key="3">
    <source>
        <dbReference type="Pfam" id="PF22124"/>
    </source>
</evidence>
<dbReference type="FunFam" id="1.50.10.10:FF:000028">
    <property type="entry name" value="Alpha-L-fucosidase 2"/>
    <property type="match status" value="1"/>
</dbReference>
<dbReference type="InterPro" id="IPR027414">
    <property type="entry name" value="GH95_N_dom"/>
</dbReference>
<protein>
    <submittedName>
        <fullName evidence="4">Alpha-L-fucosidase</fullName>
    </submittedName>
</protein>
<name>A0A2Z2KL22_9BACL</name>
<dbReference type="PANTHER" id="PTHR31084">
    <property type="entry name" value="ALPHA-L-FUCOSIDASE 2"/>
    <property type="match status" value="1"/>
</dbReference>
<dbReference type="KEGG" id="pdh:B9T62_26565"/>
<keyword evidence="5" id="KW-1185">Reference proteome</keyword>
<dbReference type="InterPro" id="IPR049053">
    <property type="entry name" value="AFCA-like_C"/>
</dbReference>
<dbReference type="EMBL" id="CP021780">
    <property type="protein sequence ID" value="ASA24033.1"/>
    <property type="molecule type" value="Genomic_DNA"/>
</dbReference>
<dbReference type="Proteomes" id="UP000249890">
    <property type="component" value="Chromosome"/>
</dbReference>
<gene>
    <name evidence="4" type="ORF">B9T62_26565</name>
</gene>
<proteinExistence type="predicted"/>
<evidence type="ECO:0000313" key="4">
    <source>
        <dbReference type="EMBL" id="ASA24033.1"/>
    </source>
</evidence>
<evidence type="ECO:0000259" key="2">
    <source>
        <dbReference type="Pfam" id="PF21307"/>
    </source>
</evidence>